<name>H7EJN2_9SPIR</name>
<dbReference type="GO" id="GO:0050567">
    <property type="term" value="F:glutaminyl-tRNA synthase (glutamine-hydrolyzing) activity"/>
    <property type="evidence" value="ECO:0007669"/>
    <property type="project" value="UniProtKB-UniRule"/>
</dbReference>
<evidence type="ECO:0000256" key="11">
    <source>
        <dbReference type="HAMAP-Rule" id="MF_00121"/>
    </source>
</evidence>
<dbReference type="Pfam" id="PF02934">
    <property type="entry name" value="GatB_N"/>
    <property type="match status" value="1"/>
</dbReference>
<dbReference type="eggNOG" id="COG0064">
    <property type="taxonomic scope" value="Bacteria"/>
</dbReference>
<dbReference type="Proteomes" id="UP000003571">
    <property type="component" value="Unassembled WGS sequence"/>
</dbReference>
<dbReference type="Pfam" id="PF02637">
    <property type="entry name" value="GatB_Yqey"/>
    <property type="match status" value="1"/>
</dbReference>
<dbReference type="Gene3D" id="1.10.150.380">
    <property type="entry name" value="GatB domain, N-terminal subdomain"/>
    <property type="match status" value="1"/>
</dbReference>
<dbReference type="PANTHER" id="PTHR11659">
    <property type="entry name" value="GLUTAMYL-TRNA GLN AMIDOTRANSFERASE SUBUNIT B MITOCHONDRIAL AND PROKARYOTIC PET112-RELATED"/>
    <property type="match status" value="1"/>
</dbReference>
<comment type="catalytic activity">
    <reaction evidence="9 11">
        <text>L-aspartyl-tRNA(Asn) + L-glutamine + ATP + H2O = L-asparaginyl-tRNA(Asn) + L-glutamate + ADP + phosphate + 2 H(+)</text>
        <dbReference type="Rhea" id="RHEA:14513"/>
        <dbReference type="Rhea" id="RHEA-COMP:9674"/>
        <dbReference type="Rhea" id="RHEA-COMP:9677"/>
        <dbReference type="ChEBI" id="CHEBI:15377"/>
        <dbReference type="ChEBI" id="CHEBI:15378"/>
        <dbReference type="ChEBI" id="CHEBI:29985"/>
        <dbReference type="ChEBI" id="CHEBI:30616"/>
        <dbReference type="ChEBI" id="CHEBI:43474"/>
        <dbReference type="ChEBI" id="CHEBI:58359"/>
        <dbReference type="ChEBI" id="CHEBI:78515"/>
        <dbReference type="ChEBI" id="CHEBI:78516"/>
        <dbReference type="ChEBI" id="CHEBI:456216"/>
    </reaction>
</comment>
<evidence type="ECO:0000256" key="4">
    <source>
        <dbReference type="ARBA" id="ARBA00022598"/>
    </source>
</evidence>
<dbReference type="SUPFAM" id="SSF55931">
    <property type="entry name" value="Glutamine synthetase/guanido kinase"/>
    <property type="match status" value="1"/>
</dbReference>
<dbReference type="GO" id="GO:0016740">
    <property type="term" value="F:transferase activity"/>
    <property type="evidence" value="ECO:0007669"/>
    <property type="project" value="UniProtKB-KW"/>
</dbReference>
<keyword evidence="13" id="KW-0808">Transferase</keyword>
<dbReference type="RefSeq" id="WP_002703506.1">
    <property type="nucleotide sequence ID" value="NZ_AGRW01000042.1"/>
</dbReference>
<evidence type="ECO:0000256" key="7">
    <source>
        <dbReference type="ARBA" id="ARBA00022917"/>
    </source>
</evidence>
<evidence type="ECO:0000259" key="12">
    <source>
        <dbReference type="SMART" id="SM00845"/>
    </source>
</evidence>
<dbReference type="PATRIC" id="fig|907348.3.peg.1079"/>
<evidence type="ECO:0000256" key="8">
    <source>
        <dbReference type="ARBA" id="ARBA00024799"/>
    </source>
</evidence>
<dbReference type="InterPro" id="IPR018027">
    <property type="entry name" value="Asn/Gln_amidotransferase"/>
</dbReference>
<evidence type="ECO:0000313" key="13">
    <source>
        <dbReference type="EMBL" id="EIC02152.1"/>
    </source>
</evidence>
<comment type="catalytic activity">
    <reaction evidence="10 11">
        <text>L-glutamyl-tRNA(Gln) + L-glutamine + ATP + H2O = L-glutaminyl-tRNA(Gln) + L-glutamate + ADP + phosphate + H(+)</text>
        <dbReference type="Rhea" id="RHEA:17521"/>
        <dbReference type="Rhea" id="RHEA-COMP:9681"/>
        <dbReference type="Rhea" id="RHEA-COMP:9684"/>
        <dbReference type="ChEBI" id="CHEBI:15377"/>
        <dbReference type="ChEBI" id="CHEBI:15378"/>
        <dbReference type="ChEBI" id="CHEBI:29985"/>
        <dbReference type="ChEBI" id="CHEBI:30616"/>
        <dbReference type="ChEBI" id="CHEBI:43474"/>
        <dbReference type="ChEBI" id="CHEBI:58359"/>
        <dbReference type="ChEBI" id="CHEBI:78520"/>
        <dbReference type="ChEBI" id="CHEBI:78521"/>
        <dbReference type="ChEBI" id="CHEBI:456216"/>
    </reaction>
</comment>
<dbReference type="InterPro" id="IPR023168">
    <property type="entry name" value="GatB_Yqey_C_2"/>
</dbReference>
<gene>
    <name evidence="11" type="primary">gatB</name>
    <name evidence="13" type="ORF">TresaDRAFT_2132</name>
</gene>
<comment type="similarity">
    <text evidence="1 11">Belongs to the GatB/GatE family. GatB subfamily.</text>
</comment>
<dbReference type="OrthoDB" id="9804078at2"/>
<keyword evidence="4 11" id="KW-0436">Ligase</keyword>
<comment type="function">
    <text evidence="8 11">Allows the formation of correctly charged Asn-tRNA(Asn) or Gln-tRNA(Gln) through the transamidation of misacylated Asp-tRNA(Asn) or Glu-tRNA(Gln) in organisms which lack either or both of asparaginyl-tRNA or glutaminyl-tRNA synthetases. The reaction takes place in the presence of glutamine and ATP through an activated phospho-Asp-tRNA(Asn) or phospho-Glu-tRNA(Gln).</text>
</comment>
<dbReference type="STRING" id="907348.TresaDRAFT_2132"/>
<dbReference type="Gene3D" id="1.10.10.410">
    <property type="match status" value="1"/>
</dbReference>
<dbReference type="NCBIfam" id="TIGR00133">
    <property type="entry name" value="gatB"/>
    <property type="match status" value="1"/>
</dbReference>
<dbReference type="NCBIfam" id="NF004014">
    <property type="entry name" value="PRK05477.1-4"/>
    <property type="match status" value="1"/>
</dbReference>
<dbReference type="SUPFAM" id="SSF89095">
    <property type="entry name" value="GatB/YqeY motif"/>
    <property type="match status" value="1"/>
</dbReference>
<dbReference type="PROSITE" id="PS01234">
    <property type="entry name" value="GATB"/>
    <property type="match status" value="1"/>
</dbReference>
<dbReference type="InterPro" id="IPR003789">
    <property type="entry name" value="Asn/Gln_tRNA_amidoTrase-B-like"/>
</dbReference>
<dbReference type="InterPro" id="IPR014746">
    <property type="entry name" value="Gln_synth/guanido_kin_cat_dom"/>
</dbReference>
<organism evidence="13 14">
    <name type="scientific">Treponema saccharophilum DSM 2985</name>
    <dbReference type="NCBI Taxonomy" id="907348"/>
    <lineage>
        <taxon>Bacteria</taxon>
        <taxon>Pseudomonadati</taxon>
        <taxon>Spirochaetota</taxon>
        <taxon>Spirochaetia</taxon>
        <taxon>Spirochaetales</taxon>
        <taxon>Treponemataceae</taxon>
        <taxon>Treponema</taxon>
    </lineage>
</organism>
<keyword evidence="14" id="KW-1185">Reference proteome</keyword>
<dbReference type="InterPro" id="IPR006075">
    <property type="entry name" value="Asn/Gln-tRNA_Trfase_suB/E_cat"/>
</dbReference>
<dbReference type="NCBIfam" id="NF004012">
    <property type="entry name" value="PRK05477.1-2"/>
    <property type="match status" value="1"/>
</dbReference>
<dbReference type="HAMAP" id="MF_00121">
    <property type="entry name" value="GatB"/>
    <property type="match status" value="1"/>
</dbReference>
<dbReference type="InterPro" id="IPR004413">
    <property type="entry name" value="GatB"/>
</dbReference>
<dbReference type="GO" id="GO:0005524">
    <property type="term" value="F:ATP binding"/>
    <property type="evidence" value="ECO:0007669"/>
    <property type="project" value="UniProtKB-KW"/>
</dbReference>
<dbReference type="GO" id="GO:0006412">
    <property type="term" value="P:translation"/>
    <property type="evidence" value="ECO:0007669"/>
    <property type="project" value="UniProtKB-UniRule"/>
</dbReference>
<evidence type="ECO:0000256" key="3">
    <source>
        <dbReference type="ARBA" id="ARBA00016923"/>
    </source>
</evidence>
<dbReference type="FunFam" id="1.10.10.410:FF:000001">
    <property type="entry name" value="Aspartyl/glutamyl-tRNA(Asn/Gln) amidotransferase subunit B"/>
    <property type="match status" value="1"/>
</dbReference>
<evidence type="ECO:0000256" key="6">
    <source>
        <dbReference type="ARBA" id="ARBA00022840"/>
    </source>
</evidence>
<keyword evidence="7 11" id="KW-0648">Protein biosynthesis</keyword>
<evidence type="ECO:0000256" key="2">
    <source>
        <dbReference type="ARBA" id="ARBA00011123"/>
    </source>
</evidence>
<dbReference type="EC" id="6.3.5.-" evidence="11"/>
<evidence type="ECO:0000313" key="14">
    <source>
        <dbReference type="Proteomes" id="UP000003571"/>
    </source>
</evidence>
<evidence type="ECO:0000256" key="10">
    <source>
        <dbReference type="ARBA" id="ARBA00047913"/>
    </source>
</evidence>
<comment type="subunit">
    <text evidence="2 11">Heterotrimer of A, B and C subunits.</text>
</comment>
<dbReference type="GO" id="GO:0050566">
    <property type="term" value="F:asparaginyl-tRNA synthase (glutamine-hydrolyzing) activity"/>
    <property type="evidence" value="ECO:0007669"/>
    <property type="project" value="RHEA"/>
</dbReference>
<dbReference type="InterPro" id="IPR017958">
    <property type="entry name" value="Gln-tRNA_amidoTrfase_suB_CS"/>
</dbReference>
<evidence type="ECO:0000256" key="9">
    <source>
        <dbReference type="ARBA" id="ARBA00047380"/>
    </source>
</evidence>
<sequence length="514" mass="57256">MAIDKYEIVIGCEIHTQLLTKTKAFCACENRYGGMPDTRVCPVCLGLPGAMPRISKGYVELGAVAGLALNCDIARFTKFDRKHYFYPDLAKGYQITQYDIPLCTNGHVDLPMSHYPADSLEGGSNYRPKNFKGEDCIVESNGKKYRRVRIERIHLEEDVGKSLHLQGAHSYIDYNRCGTPLVEIVTKPDMTSPEEAALFMQTVQEILRYVRVTNGNLEEGNMRCDANINLNVWEDGKLYHTPISEIKNLNSFQKIKDACAYEAKRQLEEFINDRQEFNAGFKVTMGWDDAKGETVVQRTKNSFVDYRFTTEPDIKPFTVGDDLIERARSRVGELPEAKRIRLKNEFGLSDFDVETLTSSRDLALWFEEAAKGAKNVKKVANWILAELLAVLNEKGISISDVNITPAHIRDLVNAIEDKKISNAQGKTVFAKMLESGKMPAEIIKAEGMETVSDTGAIDSIVAKVIADNPKAVADFKGGKTNVVGWLMGQVMKASGGKVNPKVATELVQKHLAAL</sequence>
<accession>H7EJN2</accession>
<evidence type="ECO:0000256" key="1">
    <source>
        <dbReference type="ARBA" id="ARBA00005306"/>
    </source>
</evidence>
<protein>
    <recommendedName>
        <fullName evidence="3 11">Aspartyl/glutamyl-tRNA(Asn/Gln) amidotransferase subunit B</fullName>
        <shortName evidence="11">Asp/Glu-ADT subunit B</shortName>
        <ecNumber evidence="11">6.3.5.-</ecNumber>
    </recommendedName>
</protein>
<dbReference type="InterPro" id="IPR042114">
    <property type="entry name" value="GatB_C_1"/>
</dbReference>
<proteinExistence type="inferred from homology"/>
<dbReference type="EMBL" id="AGRW01000042">
    <property type="protein sequence ID" value="EIC02152.1"/>
    <property type="molecule type" value="Genomic_DNA"/>
</dbReference>
<comment type="caution">
    <text evidence="13">The sequence shown here is derived from an EMBL/GenBank/DDBJ whole genome shotgun (WGS) entry which is preliminary data.</text>
</comment>
<evidence type="ECO:0000256" key="5">
    <source>
        <dbReference type="ARBA" id="ARBA00022741"/>
    </source>
</evidence>
<dbReference type="InterPro" id="IPR017959">
    <property type="entry name" value="Asn/Gln-tRNA_amidoTrfase_suB/E"/>
</dbReference>
<dbReference type="AlphaFoldDB" id="H7EJN2"/>
<dbReference type="SMART" id="SM00845">
    <property type="entry name" value="GatB_Yqey"/>
    <property type="match status" value="1"/>
</dbReference>
<reference evidence="13 14" key="1">
    <citation type="submission" date="2011-09" db="EMBL/GenBank/DDBJ databases">
        <title>The draft genome of Treponema saccharophilum DSM 2985.</title>
        <authorList>
            <consortium name="US DOE Joint Genome Institute (JGI-PGF)"/>
            <person name="Lucas S."/>
            <person name="Copeland A."/>
            <person name="Lapidus A."/>
            <person name="Glavina del Rio T."/>
            <person name="Dalin E."/>
            <person name="Tice H."/>
            <person name="Bruce D."/>
            <person name="Goodwin L."/>
            <person name="Pitluck S."/>
            <person name="Peters L."/>
            <person name="Kyrpides N."/>
            <person name="Mavromatis K."/>
            <person name="Ivanova N."/>
            <person name="Markowitz V."/>
            <person name="Cheng J.-F."/>
            <person name="Hugenholtz P."/>
            <person name="Woyke T."/>
            <person name="Wu D."/>
            <person name="Gronow S."/>
            <person name="Wellnitz S."/>
            <person name="Brambilla E."/>
            <person name="Klenk H.-P."/>
            <person name="Eisen J.A."/>
        </authorList>
    </citation>
    <scope>NUCLEOTIDE SEQUENCE [LARGE SCALE GENOMIC DNA]</scope>
    <source>
        <strain evidence="13 14">DSM 2985</strain>
    </source>
</reference>
<keyword evidence="6 11" id="KW-0067">ATP-binding</keyword>
<keyword evidence="5 11" id="KW-0547">Nucleotide-binding</keyword>
<feature type="domain" description="Asn/Gln amidotransferase" evidence="12">
    <location>
        <begin position="364"/>
        <end position="511"/>
    </location>
</feature>